<dbReference type="PANTHER" id="PTHR11076">
    <property type="entry name" value="DNA REPAIR POLYMERASE UMUC / TRANSFERASE FAMILY MEMBER"/>
    <property type="match status" value="1"/>
</dbReference>
<accession>A0A430KW97</accession>
<keyword evidence="7" id="KW-0548">Nucleotidyltransferase</keyword>
<keyword evidence="4" id="KW-0234">DNA repair</keyword>
<dbReference type="SUPFAM" id="SSF100879">
    <property type="entry name" value="Lesion bypass DNA polymerase (Y-family), little finger domain"/>
    <property type="match status" value="1"/>
</dbReference>
<sequence>MFALVDCNNFYASCERLFRPDLAGRPIVVLSNNDGCIVARSAEAKRLGIKMAVPLYQVQEQIDRENIAIFSSNYALYGDISARVMTVLEQQAPAIEVYSIDEAFLDLSGLDSHFSLTEYGQQLKQLVYQHTGIHVSVGIAPTKTLAKLANHAAKQYPATQGVVDLTDPARQRRLLALMPLLEVWGVGRRLSRRLEQQGIRSAQALADCDVAWIRNHYSITLANTVRELNGQPCMSLEECPPPRQQILCSRSFARRISALPDMRSAIAQYGSRAAEKLRQQSALARVVTVFIRTNPHATEETFYSQSASRMLATPSADSRQLNTIAQTLLQTLWKPNLRYMKAGIMLSDLYSPGHFQPSLFEPAESPAAARLMQAVDQINQGGRGRGRVRFAGEMLSTGWQMQRNRLSPAYTTHWDQLPIVKA</sequence>
<evidence type="ECO:0000256" key="4">
    <source>
        <dbReference type="ARBA" id="ARBA00023204"/>
    </source>
</evidence>
<gene>
    <name evidence="7" type="primary">umuC</name>
    <name evidence="7" type="ORF">EH243_01950</name>
</gene>
<dbReference type="EMBL" id="RQXW01000001">
    <property type="protein sequence ID" value="RTE67736.1"/>
    <property type="molecule type" value="Genomic_DNA"/>
</dbReference>
<dbReference type="GO" id="GO:0003684">
    <property type="term" value="F:damaged DNA binding"/>
    <property type="evidence" value="ECO:0007669"/>
    <property type="project" value="InterPro"/>
</dbReference>
<dbReference type="PANTHER" id="PTHR11076:SF34">
    <property type="entry name" value="PROTEIN UMUC"/>
    <property type="match status" value="1"/>
</dbReference>
<keyword evidence="7" id="KW-0808">Transferase</keyword>
<dbReference type="InterPro" id="IPR036775">
    <property type="entry name" value="DNA_pol_Y-fam_lit_finger_sf"/>
</dbReference>
<dbReference type="InterPro" id="IPR025188">
    <property type="entry name" value="DUF4113"/>
</dbReference>
<proteinExistence type="inferred from homology"/>
<dbReference type="InterPro" id="IPR043502">
    <property type="entry name" value="DNA/RNA_pol_sf"/>
</dbReference>
<feature type="domain" description="UmuC" evidence="6">
    <location>
        <begin position="2"/>
        <end position="187"/>
    </location>
</feature>
<comment type="caution">
    <text evidence="7">The sequence shown here is derived from an EMBL/GenBank/DDBJ whole genome shotgun (WGS) entry which is preliminary data.</text>
</comment>
<dbReference type="Gene3D" id="3.40.1170.60">
    <property type="match status" value="1"/>
</dbReference>
<evidence type="ECO:0000256" key="1">
    <source>
        <dbReference type="ARBA" id="ARBA00010945"/>
    </source>
</evidence>
<evidence type="ECO:0000313" key="7">
    <source>
        <dbReference type="EMBL" id="RTE67736.1"/>
    </source>
</evidence>
<evidence type="ECO:0000256" key="3">
    <source>
        <dbReference type="ARBA" id="ARBA00023199"/>
    </source>
</evidence>
<name>A0A430KW97_9GAMM</name>
<dbReference type="InterPro" id="IPR050116">
    <property type="entry name" value="DNA_polymerase-Y"/>
</dbReference>
<keyword evidence="5" id="KW-0742">SOS response</keyword>
<keyword evidence="2" id="KW-0227">DNA damage</keyword>
<dbReference type="GO" id="GO:0042276">
    <property type="term" value="P:error-prone translesion synthesis"/>
    <property type="evidence" value="ECO:0007669"/>
    <property type="project" value="TreeGrafter"/>
</dbReference>
<dbReference type="SUPFAM" id="SSF56672">
    <property type="entry name" value="DNA/RNA polymerases"/>
    <property type="match status" value="1"/>
</dbReference>
<evidence type="ECO:0000259" key="6">
    <source>
        <dbReference type="PROSITE" id="PS50173"/>
    </source>
</evidence>
<dbReference type="CDD" id="cd01700">
    <property type="entry name" value="PolY_Pol_V_umuC"/>
    <property type="match status" value="1"/>
</dbReference>
<keyword evidence="8" id="KW-1185">Reference proteome</keyword>
<dbReference type="InterPro" id="IPR017961">
    <property type="entry name" value="DNA_pol_Y-fam_little_finger"/>
</dbReference>
<dbReference type="OrthoDB" id="9808813at2"/>
<dbReference type="Gene3D" id="3.30.1490.100">
    <property type="entry name" value="DNA polymerase, Y-family, little finger domain"/>
    <property type="match status" value="1"/>
</dbReference>
<comment type="similarity">
    <text evidence="1">Belongs to the DNA polymerase type-Y family.</text>
</comment>
<dbReference type="AlphaFoldDB" id="A0A430KW97"/>
<dbReference type="PROSITE" id="PS50173">
    <property type="entry name" value="UMUC"/>
    <property type="match status" value="1"/>
</dbReference>
<dbReference type="InterPro" id="IPR001126">
    <property type="entry name" value="UmuC"/>
</dbReference>
<evidence type="ECO:0000256" key="5">
    <source>
        <dbReference type="ARBA" id="ARBA00023236"/>
    </source>
</evidence>
<keyword evidence="3" id="KW-0741">SOS mutagenesis</keyword>
<dbReference type="Pfam" id="PF13438">
    <property type="entry name" value="DUF4113"/>
    <property type="match status" value="1"/>
</dbReference>
<dbReference type="InterPro" id="IPR043128">
    <property type="entry name" value="Rev_trsase/Diguanyl_cyclase"/>
</dbReference>
<dbReference type="NCBIfam" id="NF002955">
    <property type="entry name" value="PRK03609.1"/>
    <property type="match status" value="1"/>
</dbReference>
<dbReference type="Pfam" id="PF11799">
    <property type="entry name" value="IMS_C"/>
    <property type="match status" value="1"/>
</dbReference>
<evidence type="ECO:0000313" key="8">
    <source>
        <dbReference type="Proteomes" id="UP000283087"/>
    </source>
</evidence>
<dbReference type="EC" id="2.7.7.7" evidence="7"/>
<reference evidence="7 8" key="1">
    <citation type="submission" date="2018-11" db="EMBL/GenBank/DDBJ databases">
        <title>The draft genome sequence of Amphritea opalescens ANRC-JH13T.</title>
        <authorList>
            <person name="Fang Z."/>
            <person name="Zhang Y."/>
            <person name="Han X."/>
        </authorList>
    </citation>
    <scope>NUCLEOTIDE SEQUENCE [LARGE SCALE GENOMIC DNA]</scope>
    <source>
        <strain evidence="7 8">ANRC-JH13</strain>
    </source>
</reference>
<dbReference type="Proteomes" id="UP000283087">
    <property type="component" value="Unassembled WGS sequence"/>
</dbReference>
<dbReference type="GO" id="GO:0009432">
    <property type="term" value="P:SOS response"/>
    <property type="evidence" value="ECO:0007669"/>
    <property type="project" value="UniProtKB-KW"/>
</dbReference>
<dbReference type="Pfam" id="PF00817">
    <property type="entry name" value="IMS"/>
    <property type="match status" value="1"/>
</dbReference>
<evidence type="ECO:0000256" key="2">
    <source>
        <dbReference type="ARBA" id="ARBA00022763"/>
    </source>
</evidence>
<dbReference type="RefSeq" id="WP_126156946.1">
    <property type="nucleotide sequence ID" value="NZ_RQXW01000001.1"/>
</dbReference>
<dbReference type="GO" id="GO:0005829">
    <property type="term" value="C:cytosol"/>
    <property type="evidence" value="ECO:0007669"/>
    <property type="project" value="TreeGrafter"/>
</dbReference>
<dbReference type="Gene3D" id="3.30.70.270">
    <property type="match status" value="1"/>
</dbReference>
<protein>
    <submittedName>
        <fullName evidence="7">Translesion error-prone DNA polymerase V subunit UmuC</fullName>
        <ecNumber evidence="7">2.7.7.7</ecNumber>
    </submittedName>
</protein>
<dbReference type="GO" id="GO:0006281">
    <property type="term" value="P:DNA repair"/>
    <property type="evidence" value="ECO:0007669"/>
    <property type="project" value="UniProtKB-KW"/>
</dbReference>
<organism evidence="7 8">
    <name type="scientific">Amphritea opalescens</name>
    <dbReference type="NCBI Taxonomy" id="2490544"/>
    <lineage>
        <taxon>Bacteria</taxon>
        <taxon>Pseudomonadati</taxon>
        <taxon>Pseudomonadota</taxon>
        <taxon>Gammaproteobacteria</taxon>
        <taxon>Oceanospirillales</taxon>
        <taxon>Oceanospirillaceae</taxon>
        <taxon>Amphritea</taxon>
    </lineage>
</organism>
<dbReference type="GO" id="GO:0003887">
    <property type="term" value="F:DNA-directed DNA polymerase activity"/>
    <property type="evidence" value="ECO:0007669"/>
    <property type="project" value="UniProtKB-EC"/>
</dbReference>